<dbReference type="GO" id="GO:1990281">
    <property type="term" value="C:efflux pump complex"/>
    <property type="evidence" value="ECO:0007669"/>
    <property type="project" value="TreeGrafter"/>
</dbReference>
<keyword evidence="2" id="KW-0472">Membrane</keyword>
<evidence type="ECO:0000256" key="2">
    <source>
        <dbReference type="SAM" id="Phobius"/>
    </source>
</evidence>
<keyword evidence="2" id="KW-1133">Transmembrane helix</keyword>
<dbReference type="InterPro" id="IPR006143">
    <property type="entry name" value="RND_pump_MFP"/>
</dbReference>
<dbReference type="AlphaFoldDB" id="A0A429XHM8"/>
<dbReference type="Gene3D" id="2.40.50.100">
    <property type="match status" value="1"/>
</dbReference>
<sequence>MLDKHLVKFKNFSTSLKVVIIFCILIVLWMLSGLISHNQNSYEIHKDNTALNYEIVNSKSIEKAKILNFTGIMESKNQIDLTNEVSGKVISILVNDGTKLDKDQPIIALEKKDYIDKLNSVKENLASKKVLYESALKLSKRGLGSESNIAEAKSQLFQAQAQLKLATLDLDNTIIKAPYDGVINQINIKKGSYLPAYSKIGEFISDKVIKIKFDVPYNQYNQIKNSIESFIILNGKKVEVPQIASLSEIADDSTKTYSAEIITKNIDDAFKSGQLIKVFINVGYFNAHKISQSTLSIDSDGITGVKVINNQNIVKFLPVEIIGEDSDGFWVINLPQQVKIITLGHSYLKSGEKL</sequence>
<dbReference type="NCBIfam" id="TIGR01730">
    <property type="entry name" value="RND_mfp"/>
    <property type="match status" value="1"/>
</dbReference>
<dbReference type="Proteomes" id="UP000279470">
    <property type="component" value="Unassembled WGS sequence"/>
</dbReference>
<organism evidence="3 4">
    <name type="scientific">Candidatus Aquarickettsia rohweri</name>
    <dbReference type="NCBI Taxonomy" id="2602574"/>
    <lineage>
        <taxon>Bacteria</taxon>
        <taxon>Pseudomonadati</taxon>
        <taxon>Pseudomonadota</taxon>
        <taxon>Alphaproteobacteria</taxon>
        <taxon>Rickettsiales</taxon>
        <taxon>Candidatus Midichloriaceae</taxon>
        <taxon>Candidatus Aquarickettsia</taxon>
    </lineage>
</organism>
<dbReference type="PANTHER" id="PTHR30469">
    <property type="entry name" value="MULTIDRUG RESISTANCE PROTEIN MDTA"/>
    <property type="match status" value="1"/>
</dbReference>
<reference evidence="4" key="1">
    <citation type="submission" date="2018-11" db="EMBL/GenBank/DDBJ databases">
        <title>Phylogenetic, genomic, and biogeographic characterization of a novel and ubiquitous marine invertebrate-associated Rickettsiales parasite, Candidatus Marinoinvertebrata rohwerii, gen. nov., sp. nov.</title>
        <authorList>
            <person name="Klinges J.G."/>
            <person name="Rosales S.M."/>
            <person name="Mcminds R."/>
            <person name="Shaver E.C."/>
            <person name="Shantz A."/>
            <person name="Peters E.C."/>
            <person name="Burkepile D.E."/>
            <person name="Silliman B.R."/>
            <person name="Vega Thurber R.L."/>
        </authorList>
    </citation>
    <scope>NUCLEOTIDE SEQUENCE [LARGE SCALE GENOMIC DNA]</scope>
    <source>
        <strain evidence="4">a_cerv_44</strain>
    </source>
</reference>
<name>A0A429XHM8_9RICK</name>
<dbReference type="OrthoDB" id="9800613at2"/>
<gene>
    <name evidence="3" type="ORF">EIC27_04335</name>
</gene>
<evidence type="ECO:0000313" key="4">
    <source>
        <dbReference type="Proteomes" id="UP000279470"/>
    </source>
</evidence>
<comment type="similarity">
    <text evidence="1">Belongs to the membrane fusion protein (MFP) (TC 8.A.1) family.</text>
</comment>
<dbReference type="Gene3D" id="1.10.287.470">
    <property type="entry name" value="Helix hairpin bin"/>
    <property type="match status" value="1"/>
</dbReference>
<comment type="caution">
    <text evidence="3">The sequence shown here is derived from an EMBL/GenBank/DDBJ whole genome shotgun (WGS) entry which is preliminary data.</text>
</comment>
<evidence type="ECO:0000256" key="1">
    <source>
        <dbReference type="ARBA" id="ARBA00009477"/>
    </source>
</evidence>
<keyword evidence="2" id="KW-0812">Transmembrane</keyword>
<feature type="transmembrane region" description="Helical" evidence="2">
    <location>
        <begin position="12"/>
        <end position="31"/>
    </location>
</feature>
<protein>
    <submittedName>
        <fullName evidence="3">Efflux RND transporter periplasmic adaptor subunit</fullName>
    </submittedName>
</protein>
<dbReference type="GO" id="GO:0015562">
    <property type="term" value="F:efflux transmembrane transporter activity"/>
    <property type="evidence" value="ECO:0007669"/>
    <property type="project" value="TreeGrafter"/>
</dbReference>
<evidence type="ECO:0000313" key="3">
    <source>
        <dbReference type="EMBL" id="RST65214.1"/>
    </source>
</evidence>
<dbReference type="EMBL" id="RXFM01000055">
    <property type="protein sequence ID" value="RST65214.1"/>
    <property type="molecule type" value="Genomic_DNA"/>
</dbReference>
<dbReference type="SUPFAM" id="SSF111369">
    <property type="entry name" value="HlyD-like secretion proteins"/>
    <property type="match status" value="1"/>
</dbReference>
<keyword evidence="4" id="KW-1185">Reference proteome</keyword>
<proteinExistence type="inferred from homology"/>
<dbReference type="Gene3D" id="2.40.30.170">
    <property type="match status" value="1"/>
</dbReference>
<accession>A0A429XHM8</accession>